<reference evidence="4" key="1">
    <citation type="submission" date="2016-06" db="EMBL/GenBank/DDBJ databases">
        <title>Draft Genome sequence of the fungus Inonotus baumii.</title>
        <authorList>
            <person name="Zhu H."/>
            <person name="Lin W."/>
        </authorList>
    </citation>
    <scope>NUCLEOTIDE SEQUENCE</scope>
    <source>
        <strain evidence="4">821</strain>
    </source>
</reference>
<name>A0A9Q5I593_SANBA</name>
<keyword evidence="1" id="KW-0479">Metal-binding</keyword>
<evidence type="ECO:0000256" key="1">
    <source>
        <dbReference type="ARBA" id="ARBA00022723"/>
    </source>
</evidence>
<feature type="compositionally biased region" description="Basic residues" evidence="3">
    <location>
        <begin position="404"/>
        <end position="424"/>
    </location>
</feature>
<sequence>METFDGRLRCFDKPKTKASNKSSRGTWPHPDSDFVATPTTLAEAGFFFKPSRDDPDNVQCFICKKELAGWDEDDNPFEIHYKKCPKCPWAIARCSLEFDVDADGKFSITDSSRLPTNKVLEKARADTFGGKKWWPHDGVKNHGATSKKMAKAGFVYTPQSQGDDTATCFYCNLSLSGWDAGDDPTDEHIKRVERSGKPCPFFQTTERAKSQASTRSTKSASRKSRAPNHVDAPTDEDEDESPTVRAPVRRAKQKENESEKAAKSPPKLSDAEDTEDLEEDDDPSLKAQPAQMPRKSSRKPASKAKPSSKATGKSKQILKPPSEGPVEIEPEPELDLKRARSRTKSGKTNSEEQNERAVESEREFDKPPSNVDGKVAKTYTDFTVDINVIEEARGKDKDKDRGRSKGRRGRSTSSRGRSRLKSKPRSTGTSTLVDPHEKPLLRASSRTRISGLTEVEEMETEKMLAETPSETDMEREPEVELQKGPTRATKPKGRAMKKIATDKSIEQPVIPEPVRKPPSDTKIASPRTSGPPADAPPHPTTPENQIIRDEHLPKPTAEMASADLRNSLQVPPSPADLFLPPLANAPIPVVSALTEEERNMTVEQWIRHEMTVQYQRLKEDGERRIRAFLEKAEETRRRIEAL</sequence>
<evidence type="ECO:0000313" key="4">
    <source>
        <dbReference type="EMBL" id="OCB91761.1"/>
    </source>
</evidence>
<evidence type="ECO:0000313" key="5">
    <source>
        <dbReference type="Proteomes" id="UP000757232"/>
    </source>
</evidence>
<feature type="compositionally biased region" description="Basic and acidic residues" evidence="3">
    <location>
        <begin position="390"/>
        <end position="403"/>
    </location>
</feature>
<protein>
    <recommendedName>
        <fullName evidence="6">BIR-domain-containing protein</fullName>
    </recommendedName>
</protein>
<feature type="compositionally biased region" description="Basic and acidic residues" evidence="3">
    <location>
        <begin position="349"/>
        <end position="366"/>
    </location>
</feature>
<dbReference type="OrthoDB" id="2196114at2759"/>
<dbReference type="PANTHER" id="PTHR46771">
    <property type="entry name" value="DETERIN"/>
    <property type="match status" value="1"/>
</dbReference>
<keyword evidence="2" id="KW-0862">Zinc</keyword>
<dbReference type="PANTHER" id="PTHR46771:SF5">
    <property type="entry name" value="DETERIN"/>
    <property type="match status" value="1"/>
</dbReference>
<evidence type="ECO:0000256" key="3">
    <source>
        <dbReference type="SAM" id="MobiDB-lite"/>
    </source>
</evidence>
<dbReference type="GO" id="GO:0046872">
    <property type="term" value="F:metal ion binding"/>
    <property type="evidence" value="ECO:0007669"/>
    <property type="project" value="UniProtKB-KW"/>
</dbReference>
<feature type="compositionally biased region" description="Low complexity" evidence="3">
    <location>
        <begin position="210"/>
        <end position="219"/>
    </location>
</feature>
<dbReference type="SMART" id="SM00238">
    <property type="entry name" value="BIR"/>
    <property type="match status" value="2"/>
</dbReference>
<accession>A0A9Q5I593</accession>
<evidence type="ECO:0000256" key="2">
    <source>
        <dbReference type="ARBA" id="ARBA00022833"/>
    </source>
</evidence>
<dbReference type="SUPFAM" id="SSF57924">
    <property type="entry name" value="Inhibitor of apoptosis (IAP) repeat"/>
    <property type="match status" value="2"/>
</dbReference>
<organism evidence="4 5">
    <name type="scientific">Sanghuangporus baumii</name>
    <name type="common">Phellinus baumii</name>
    <dbReference type="NCBI Taxonomy" id="108892"/>
    <lineage>
        <taxon>Eukaryota</taxon>
        <taxon>Fungi</taxon>
        <taxon>Dikarya</taxon>
        <taxon>Basidiomycota</taxon>
        <taxon>Agaricomycotina</taxon>
        <taxon>Agaricomycetes</taxon>
        <taxon>Hymenochaetales</taxon>
        <taxon>Hymenochaetaceae</taxon>
        <taxon>Sanghuangporus</taxon>
    </lineage>
</organism>
<dbReference type="Proteomes" id="UP000757232">
    <property type="component" value="Unassembled WGS sequence"/>
</dbReference>
<dbReference type="InterPro" id="IPR001370">
    <property type="entry name" value="BIR_rpt"/>
</dbReference>
<dbReference type="CDD" id="cd00022">
    <property type="entry name" value="BIR"/>
    <property type="match status" value="2"/>
</dbReference>
<feature type="compositionally biased region" description="Basic and acidic residues" evidence="3">
    <location>
        <begin position="253"/>
        <end position="262"/>
    </location>
</feature>
<dbReference type="AlphaFoldDB" id="A0A9Q5I593"/>
<keyword evidence="5" id="KW-1185">Reference proteome</keyword>
<gene>
    <name evidence="4" type="ORF">A7U60_g961</name>
</gene>
<feature type="region of interest" description="Disordered" evidence="3">
    <location>
        <begin position="193"/>
        <end position="545"/>
    </location>
</feature>
<feature type="compositionally biased region" description="Basic and acidic residues" evidence="3">
    <location>
        <begin position="472"/>
        <end position="481"/>
    </location>
</feature>
<dbReference type="EMBL" id="LNZH02000065">
    <property type="protein sequence ID" value="OCB91761.1"/>
    <property type="molecule type" value="Genomic_DNA"/>
</dbReference>
<dbReference type="PROSITE" id="PS50143">
    <property type="entry name" value="BIR_REPEAT_2"/>
    <property type="match status" value="2"/>
</dbReference>
<evidence type="ECO:0008006" key="6">
    <source>
        <dbReference type="Google" id="ProtNLM"/>
    </source>
</evidence>
<feature type="region of interest" description="Disordered" evidence="3">
    <location>
        <begin position="12"/>
        <end position="32"/>
    </location>
</feature>
<dbReference type="Pfam" id="PF00653">
    <property type="entry name" value="BIR"/>
    <property type="match status" value="2"/>
</dbReference>
<dbReference type="InterPro" id="IPR051190">
    <property type="entry name" value="Baculoviral_IAP"/>
</dbReference>
<proteinExistence type="predicted"/>
<dbReference type="Gene3D" id="1.10.1170.10">
    <property type="entry name" value="Inhibitor Of Apoptosis Protein (2mihbC-IAP-1), Chain A"/>
    <property type="match status" value="2"/>
</dbReference>
<comment type="caution">
    <text evidence="4">The sequence shown here is derived from an EMBL/GenBank/DDBJ whole genome shotgun (WGS) entry which is preliminary data.</text>
</comment>
<feature type="compositionally biased region" description="Acidic residues" evidence="3">
    <location>
        <begin position="271"/>
        <end position="282"/>
    </location>
</feature>